<dbReference type="Proteomes" id="UP000053144">
    <property type="component" value="Chromosome 8"/>
</dbReference>
<organism evidence="1 2">
    <name type="scientific">Phaseolus angularis</name>
    <name type="common">Azuki bean</name>
    <name type="synonym">Vigna angularis</name>
    <dbReference type="NCBI Taxonomy" id="3914"/>
    <lineage>
        <taxon>Eukaryota</taxon>
        <taxon>Viridiplantae</taxon>
        <taxon>Streptophyta</taxon>
        <taxon>Embryophyta</taxon>
        <taxon>Tracheophyta</taxon>
        <taxon>Spermatophyta</taxon>
        <taxon>Magnoliopsida</taxon>
        <taxon>eudicotyledons</taxon>
        <taxon>Gunneridae</taxon>
        <taxon>Pentapetalae</taxon>
        <taxon>rosids</taxon>
        <taxon>fabids</taxon>
        <taxon>Fabales</taxon>
        <taxon>Fabaceae</taxon>
        <taxon>Papilionoideae</taxon>
        <taxon>50 kb inversion clade</taxon>
        <taxon>NPAAA clade</taxon>
        <taxon>indigoferoid/millettioid clade</taxon>
        <taxon>Phaseoleae</taxon>
        <taxon>Vigna</taxon>
    </lineage>
</organism>
<sequence>MDLLPVLIQRHCKAEVHEKNGNLTLAISGSMVVCGEGGFTMVRRRGTVVVCLRKFQKASSSALPGLVNRRSSRFVGQRSERFSSSW</sequence>
<name>A0A0L9V4E4_PHAAN</name>
<protein>
    <submittedName>
        <fullName evidence="1">Uncharacterized protein</fullName>
    </submittedName>
</protein>
<evidence type="ECO:0000313" key="1">
    <source>
        <dbReference type="EMBL" id="KOM49569.1"/>
    </source>
</evidence>
<dbReference type="EMBL" id="CM003378">
    <property type="protein sequence ID" value="KOM49569.1"/>
    <property type="molecule type" value="Genomic_DNA"/>
</dbReference>
<evidence type="ECO:0000313" key="2">
    <source>
        <dbReference type="Proteomes" id="UP000053144"/>
    </source>
</evidence>
<gene>
    <name evidence="1" type="ORF">LR48_Vigan08g039600</name>
</gene>
<dbReference type="AlphaFoldDB" id="A0A0L9V4E4"/>
<reference evidence="2" key="1">
    <citation type="journal article" date="2015" name="Proc. Natl. Acad. Sci. U.S.A.">
        <title>Genome sequencing of adzuki bean (Vigna angularis) provides insight into high starch and low fat accumulation and domestication.</title>
        <authorList>
            <person name="Yang K."/>
            <person name="Tian Z."/>
            <person name="Chen C."/>
            <person name="Luo L."/>
            <person name="Zhao B."/>
            <person name="Wang Z."/>
            <person name="Yu L."/>
            <person name="Li Y."/>
            <person name="Sun Y."/>
            <person name="Li W."/>
            <person name="Chen Y."/>
            <person name="Li Y."/>
            <person name="Zhang Y."/>
            <person name="Ai D."/>
            <person name="Zhao J."/>
            <person name="Shang C."/>
            <person name="Ma Y."/>
            <person name="Wu B."/>
            <person name="Wang M."/>
            <person name="Gao L."/>
            <person name="Sun D."/>
            <person name="Zhang P."/>
            <person name="Guo F."/>
            <person name="Wang W."/>
            <person name="Li Y."/>
            <person name="Wang J."/>
            <person name="Varshney R.K."/>
            <person name="Wang J."/>
            <person name="Ling H.Q."/>
            <person name="Wan P."/>
        </authorList>
    </citation>
    <scope>NUCLEOTIDE SEQUENCE</scope>
    <source>
        <strain evidence="2">cv. Jingnong 6</strain>
    </source>
</reference>
<dbReference type="Gramene" id="KOM49569">
    <property type="protein sequence ID" value="KOM49569"/>
    <property type="gene ID" value="LR48_Vigan08g039600"/>
</dbReference>
<accession>A0A0L9V4E4</accession>
<proteinExistence type="predicted"/>